<comment type="caution">
    <text evidence="1">The sequence shown here is derived from an EMBL/GenBank/DDBJ whole genome shotgun (WGS) entry which is preliminary data.</text>
</comment>
<dbReference type="PANTHER" id="PTHR31360:SF0">
    <property type="entry name" value="OIL BODY-ASSOCIATED PROTEIN 1B"/>
    <property type="match status" value="1"/>
</dbReference>
<name>A0A2W4L7N6_9PSEU</name>
<gene>
    <name evidence="1" type="ORF">DIU77_16645</name>
</gene>
<reference evidence="1" key="1">
    <citation type="submission" date="2018-05" db="EMBL/GenBank/DDBJ databases">
        <authorList>
            <person name="Lanie J.A."/>
            <person name="Ng W.-L."/>
            <person name="Kazmierczak K.M."/>
            <person name="Andrzejewski T.M."/>
            <person name="Davidsen T.M."/>
            <person name="Wayne K.J."/>
            <person name="Tettelin H."/>
            <person name="Glass J.I."/>
            <person name="Rusch D."/>
            <person name="Podicherti R."/>
            <person name="Tsui H.-C.T."/>
            <person name="Winkler M.E."/>
        </authorList>
    </citation>
    <scope>NUCLEOTIDE SEQUENCE</scope>
    <source>
        <strain evidence="1">ZC4RG45</strain>
    </source>
</reference>
<dbReference type="EMBL" id="QGUI01000755">
    <property type="protein sequence ID" value="PZM91626.1"/>
    <property type="molecule type" value="Genomic_DNA"/>
</dbReference>
<sequence>MNPLIKERPSPIRPPGGPKGRWLATLQQGAELLQDDTPLKDFDVYVVGFHCARDEPDMQMEAHHYCRVINDDLLQCVLFDGNTRDANLIGVEYIISERLFATLPGPERAYWHPHNFEILSGQLVAPGLPDAVEKEFLTLLMNSYGKTWHTWHTGRHDGQPGHALPVGDPKLMWSFNREGECDESLERNRDEAMRLNTARKREARQDLVDDAHAQEGVDAMKDQFTGTTPIRGVVDVLAVEPAR</sequence>
<proteinExistence type="predicted"/>
<dbReference type="InterPro" id="IPR010686">
    <property type="entry name" value="OBAP-like"/>
</dbReference>
<protein>
    <submittedName>
        <fullName evidence="1">DUF1264 domain-containing protein</fullName>
    </submittedName>
</protein>
<dbReference type="PANTHER" id="PTHR31360">
    <property type="match status" value="1"/>
</dbReference>
<dbReference type="AlphaFoldDB" id="A0A2W4L7N6"/>
<organism evidence="1">
    <name type="scientific">Thermocrispum agreste</name>
    <dbReference type="NCBI Taxonomy" id="37925"/>
    <lineage>
        <taxon>Bacteria</taxon>
        <taxon>Bacillati</taxon>
        <taxon>Actinomycetota</taxon>
        <taxon>Actinomycetes</taxon>
        <taxon>Pseudonocardiales</taxon>
        <taxon>Pseudonocardiaceae</taxon>
        <taxon>Thermocrispum</taxon>
    </lineage>
</organism>
<evidence type="ECO:0000313" key="1">
    <source>
        <dbReference type="EMBL" id="PZM91626.1"/>
    </source>
</evidence>
<accession>A0A2W4L7N6</accession>
<dbReference type="Pfam" id="PF06884">
    <property type="entry name" value="DUF1264"/>
    <property type="match status" value="1"/>
</dbReference>